<keyword evidence="7 11" id="KW-0378">Hydrolase</keyword>
<keyword evidence="8 10" id="KW-1015">Disulfide bond</keyword>
<dbReference type="Gene3D" id="6.10.140.60">
    <property type="match status" value="2"/>
</dbReference>
<sequence>MLFLSHHPTLLPAFSFSIFLGAGGVGKAMDTICAQLISPDSESSAPSWRPEETDKMKLAIVLFSLLALSECLHKVPLIKGKTARMILKEKGLWEDFRKKYPYNPMVKFDPRFAVSAESLTNDADLEYYGVISIGTPPQSFTVMFDSGSSNLWVPSTYCNSQACTNHNTFNPQDSSTFQSTSQSVSVQYGTGSMTGFLGYDTVQVGGITISNQIFGLSESEGSYMYYLVPDGILGLAFPSISSSSATPVFDNMMSQGLVSEDLFSVYLSSNVNMLYYGLSDSESGSFVLFGGIDSSYYTGNIYWIPLSAETYWEINMDSVTINGTVVGCSGGCQAIVDTGTSHIIGPTSDIDNINQWVGATVDQNGDGIVSCSNVQSMPDVTFTLNGYTFTIPGSSYVTESSDGCTTGFTGSGSTEFWILGDVFIREFYVIFNRGNNSTARQTLKEKGLWKEFRKRHPYNPMVKSDTEFAVGNEPMTNDADLSYYGVISIGTPPQSFQVIFDTGNHARFNPQQSSTFEATNESLSIQYGTGSMNGVLGYDTVQVGGLYVTNQIFGLSETEATFMQYMQADGILGLAFPSISSSGATPVFDNMMSEGLVSQNLFSVYLSSDSENGSLVIFGGIDSSYYTGNITWIPLSAETYWQITMDSVTINGTTVACSGGCQAIVDTGTSLIVGPSSDIQNLNSWVGASVDQYGDAVVSCNNIQSMPDVTFTLNGNSFIIPASAYISQSNDECTTGFGDGGDSQLWILGDVFIREFYVIFNRGNNSVGIAAAA</sequence>
<keyword evidence="6" id="KW-0222">Digestion</keyword>
<dbReference type="SUPFAM" id="SSF50630">
    <property type="entry name" value="Acid proteases"/>
    <property type="match status" value="2"/>
</dbReference>
<comment type="caution">
    <text evidence="13">The sequence shown here is derived from an EMBL/GenBank/DDBJ whole genome shotgun (WGS) entry which is preliminary data.</text>
</comment>
<evidence type="ECO:0000259" key="12">
    <source>
        <dbReference type="PROSITE" id="PS51767"/>
    </source>
</evidence>
<dbReference type="AlphaFoldDB" id="A0A0P7V514"/>
<dbReference type="FunFam" id="2.40.70.10:FF:000006">
    <property type="entry name" value="Cathepsin E"/>
    <property type="match status" value="2"/>
</dbReference>
<reference evidence="13 14" key="1">
    <citation type="submission" date="2015-08" db="EMBL/GenBank/DDBJ databases">
        <title>The genome of the Asian arowana (Scleropages formosus).</title>
        <authorList>
            <person name="Tan M.H."/>
            <person name="Gan H.M."/>
            <person name="Croft L.J."/>
            <person name="Austin C.M."/>
        </authorList>
    </citation>
    <scope>NUCLEOTIDE SEQUENCE [LARGE SCALE GENOMIC DNA]</scope>
    <source>
        <strain evidence="13">Aro1</strain>
    </source>
</reference>
<evidence type="ECO:0000313" key="13">
    <source>
        <dbReference type="EMBL" id="KPP69866.1"/>
    </source>
</evidence>
<dbReference type="PROSITE" id="PS51767">
    <property type="entry name" value="PEPTIDASE_A1"/>
    <property type="match status" value="2"/>
</dbReference>
<dbReference type="GO" id="GO:0004190">
    <property type="term" value="F:aspartic-type endopeptidase activity"/>
    <property type="evidence" value="ECO:0007669"/>
    <property type="project" value="UniProtKB-KW"/>
</dbReference>
<dbReference type="GO" id="GO:0006508">
    <property type="term" value="P:proteolysis"/>
    <property type="evidence" value="ECO:0007669"/>
    <property type="project" value="UniProtKB-KW"/>
</dbReference>
<dbReference type="STRING" id="113540.ENSSFOP00015048298"/>
<feature type="active site" evidence="9">
    <location>
        <position position="337"/>
    </location>
</feature>
<dbReference type="Gene3D" id="2.60.40.1960">
    <property type="match status" value="1"/>
</dbReference>
<feature type="domain" description="Peptidase A1" evidence="12">
    <location>
        <begin position="127"/>
        <end position="441"/>
    </location>
</feature>
<evidence type="ECO:0000256" key="1">
    <source>
        <dbReference type="ARBA" id="ARBA00002318"/>
    </source>
</evidence>
<gene>
    <name evidence="13" type="ORF">Z043_111348</name>
</gene>
<keyword evidence="5 11" id="KW-0064">Aspartyl protease</keyword>
<evidence type="ECO:0000256" key="3">
    <source>
        <dbReference type="ARBA" id="ARBA00011924"/>
    </source>
</evidence>
<dbReference type="FunFam" id="2.40.70.10:FF:000004">
    <property type="entry name" value="Pepsin A"/>
    <property type="match status" value="2"/>
</dbReference>
<feature type="active site" evidence="9">
    <location>
        <position position="145"/>
    </location>
</feature>
<dbReference type="PRINTS" id="PR00792">
    <property type="entry name" value="PEPSIN"/>
</dbReference>
<feature type="disulfide bond" evidence="10">
    <location>
        <begin position="371"/>
        <end position="404"/>
    </location>
</feature>
<evidence type="ECO:0000256" key="6">
    <source>
        <dbReference type="ARBA" id="ARBA00022757"/>
    </source>
</evidence>
<dbReference type="Pfam" id="PF00026">
    <property type="entry name" value="Asp"/>
    <property type="match status" value="2"/>
</dbReference>
<dbReference type="InterPro" id="IPR001969">
    <property type="entry name" value="Aspartic_peptidase_AS"/>
</dbReference>
<dbReference type="InterPro" id="IPR021109">
    <property type="entry name" value="Peptidase_aspartic_dom_sf"/>
</dbReference>
<comment type="function">
    <text evidence="1">Shows particularly broad specificity; although bonds involving phenylalanine and leucine are preferred, many others are also cleaved to some extent.</text>
</comment>
<dbReference type="PANTHER" id="PTHR47966:SF22">
    <property type="entry name" value="PEPSIN A-3-RELATED"/>
    <property type="match status" value="1"/>
</dbReference>
<evidence type="ECO:0000256" key="10">
    <source>
        <dbReference type="PIRSR" id="PIRSR601461-2"/>
    </source>
</evidence>
<dbReference type="EMBL" id="JARO02003747">
    <property type="protein sequence ID" value="KPP69866.1"/>
    <property type="molecule type" value="Genomic_DNA"/>
</dbReference>
<name>A0A0P7V514_SCLFO</name>
<dbReference type="EC" id="3.4.23.1" evidence="3"/>
<dbReference type="PANTHER" id="PTHR47966">
    <property type="entry name" value="BETA-SITE APP-CLEAVING ENZYME, ISOFORM A-RELATED"/>
    <property type="match status" value="1"/>
</dbReference>
<proteinExistence type="inferred from homology"/>
<dbReference type="PROSITE" id="PS00141">
    <property type="entry name" value="ASP_PROTEASE"/>
    <property type="match status" value="3"/>
</dbReference>
<feature type="disulfide bond" evidence="10">
    <location>
        <begin position="328"/>
        <end position="332"/>
    </location>
</feature>
<dbReference type="InterPro" id="IPR001461">
    <property type="entry name" value="Aspartic_peptidase_A1"/>
</dbReference>
<dbReference type="GO" id="GO:0007586">
    <property type="term" value="P:digestion"/>
    <property type="evidence" value="ECO:0007669"/>
    <property type="project" value="UniProtKB-KW"/>
</dbReference>
<dbReference type="InterPro" id="IPR012848">
    <property type="entry name" value="Aspartic_peptidase_N"/>
</dbReference>
<evidence type="ECO:0000256" key="9">
    <source>
        <dbReference type="PIRSR" id="PIRSR601461-1"/>
    </source>
</evidence>
<dbReference type="InterPro" id="IPR033121">
    <property type="entry name" value="PEPTIDASE_A1"/>
</dbReference>
<dbReference type="Proteomes" id="UP000034805">
    <property type="component" value="Unassembled WGS sequence"/>
</dbReference>
<feature type="domain" description="Peptidase A1" evidence="12">
    <location>
        <begin position="483"/>
        <end position="770"/>
    </location>
</feature>
<accession>A0A0P7V514</accession>
<dbReference type="Pfam" id="PF07966">
    <property type="entry name" value="A1_Propeptide"/>
    <property type="match status" value="2"/>
</dbReference>
<evidence type="ECO:0000256" key="8">
    <source>
        <dbReference type="ARBA" id="ARBA00023157"/>
    </source>
</evidence>
<evidence type="ECO:0000256" key="7">
    <source>
        <dbReference type="ARBA" id="ARBA00022801"/>
    </source>
</evidence>
<dbReference type="Gene3D" id="2.40.70.10">
    <property type="entry name" value="Acid Proteases"/>
    <property type="match status" value="5"/>
</dbReference>
<evidence type="ECO:0000256" key="11">
    <source>
        <dbReference type="RuleBase" id="RU000454"/>
    </source>
</evidence>
<organism evidence="13 14">
    <name type="scientific">Scleropages formosus</name>
    <name type="common">Asian bonytongue</name>
    <name type="synonym">Osteoglossum formosum</name>
    <dbReference type="NCBI Taxonomy" id="113540"/>
    <lineage>
        <taxon>Eukaryota</taxon>
        <taxon>Metazoa</taxon>
        <taxon>Chordata</taxon>
        <taxon>Craniata</taxon>
        <taxon>Vertebrata</taxon>
        <taxon>Euteleostomi</taxon>
        <taxon>Actinopterygii</taxon>
        <taxon>Neopterygii</taxon>
        <taxon>Teleostei</taxon>
        <taxon>Osteoglossocephala</taxon>
        <taxon>Osteoglossomorpha</taxon>
        <taxon>Osteoglossiformes</taxon>
        <taxon>Osteoglossidae</taxon>
        <taxon>Scleropages</taxon>
    </lineage>
</organism>
<evidence type="ECO:0000256" key="4">
    <source>
        <dbReference type="ARBA" id="ARBA00022670"/>
    </source>
</evidence>
<comment type="similarity">
    <text evidence="2 11">Belongs to the peptidase A1 family.</text>
</comment>
<keyword evidence="4 11" id="KW-0645">Protease</keyword>
<evidence type="ECO:0000313" key="14">
    <source>
        <dbReference type="Proteomes" id="UP000034805"/>
    </source>
</evidence>
<feature type="disulfide bond" evidence="10">
    <location>
        <begin position="158"/>
        <end position="163"/>
    </location>
</feature>
<evidence type="ECO:0000256" key="2">
    <source>
        <dbReference type="ARBA" id="ARBA00007447"/>
    </source>
</evidence>
<protein>
    <recommendedName>
        <fullName evidence="3">pepsin A</fullName>
        <ecNumber evidence="3">3.4.23.1</ecNumber>
    </recommendedName>
</protein>
<evidence type="ECO:0000256" key="5">
    <source>
        <dbReference type="ARBA" id="ARBA00022750"/>
    </source>
</evidence>